<keyword evidence="5" id="KW-1133">Transmembrane helix</keyword>
<evidence type="ECO:0000259" key="6">
    <source>
        <dbReference type="PROSITE" id="PS50109"/>
    </source>
</evidence>
<keyword evidence="9" id="KW-1185">Reference proteome</keyword>
<dbReference type="SMART" id="SM00448">
    <property type="entry name" value="REC"/>
    <property type="match status" value="1"/>
</dbReference>
<dbReference type="PROSITE" id="PS50109">
    <property type="entry name" value="HIS_KIN"/>
    <property type="match status" value="1"/>
</dbReference>
<evidence type="ECO:0000256" key="3">
    <source>
        <dbReference type="ARBA" id="ARBA00022553"/>
    </source>
</evidence>
<dbReference type="PROSITE" id="PS50110">
    <property type="entry name" value="RESPONSE_REGULATORY"/>
    <property type="match status" value="1"/>
</dbReference>
<dbReference type="CDD" id="cd00082">
    <property type="entry name" value="HisKA"/>
    <property type="match status" value="1"/>
</dbReference>
<evidence type="ECO:0000256" key="1">
    <source>
        <dbReference type="ARBA" id="ARBA00000085"/>
    </source>
</evidence>
<dbReference type="InterPro" id="IPR011006">
    <property type="entry name" value="CheY-like_superfamily"/>
</dbReference>
<dbReference type="SUPFAM" id="SSF55874">
    <property type="entry name" value="ATPase domain of HSP90 chaperone/DNA topoisomerase II/histidine kinase"/>
    <property type="match status" value="1"/>
</dbReference>
<dbReference type="SMART" id="SM00388">
    <property type="entry name" value="HisKA"/>
    <property type="match status" value="1"/>
</dbReference>
<dbReference type="Gene3D" id="3.30.565.10">
    <property type="entry name" value="Histidine kinase-like ATPase, C-terminal domain"/>
    <property type="match status" value="1"/>
</dbReference>
<dbReference type="InterPro" id="IPR005467">
    <property type="entry name" value="His_kinase_dom"/>
</dbReference>
<keyword evidence="3 4" id="KW-0597">Phosphoprotein</keyword>
<dbReference type="Pfam" id="PF02518">
    <property type="entry name" value="HATPase_c"/>
    <property type="match status" value="1"/>
</dbReference>
<dbReference type="InterPro" id="IPR003594">
    <property type="entry name" value="HATPase_dom"/>
</dbReference>
<dbReference type="SUPFAM" id="SSF52172">
    <property type="entry name" value="CheY-like"/>
    <property type="match status" value="1"/>
</dbReference>
<evidence type="ECO:0000256" key="5">
    <source>
        <dbReference type="SAM" id="Phobius"/>
    </source>
</evidence>
<keyword evidence="5" id="KW-0472">Membrane</keyword>
<sequence length="642" mass="71261">MKKPTIALTLTRYGLTIAIVLGLVTGSIQIIRDYSDEKLRNDSFIQKMLVLASAGAVQAAFQIDKTLAEEAAQPLLVYDFITAVTIIDDRGIHIADLARKPPPKAIDQLTGLFTESYKLYEIKLIESKTGIYVGKLSVEVRSGILLDDFYDRSIHVIITGILKNLFLTILLLYLFHLVLSLPLSMLTKRLNTVDPRKPEPFRLPQRIARANNEITEVALSANHILRASQDYLHELENSQALTKKMTNQLRHSERLSAISQLVGGVAHDFNNILAIILGSLELLENQALDERGKRLLTMARDATDKGSKLTSQLLAYSRNQPLEPTPILASELLPNMEQLLRRALGEQYALEFITSSGLWHCFADSQQLETVLLNLTLNARDAMPNGGNLTIEVRNTWLDVEYCAQEGEVEPGQYVCFAISDNGTGMSKKVIAHAFEPYFSTKPVGKGSGLGLAMAYGFVKQSGGHIKIYSEEGQGTTVKLYLPRYSQLVKPSTFSEPTVVLVPDFAGYCILVVEDDPLVLEVVKAQLMEMQIEVITATDAKTALTAFHHTQKLDAALIDIVLPGHLNGRQLANLLEAERPHFRIAFMSGYTENAIIHNARLDEGVILLQKPFSRKNLALVLNRLLKRGNADLEQVQAVLDKN</sequence>
<dbReference type="CDD" id="cd16919">
    <property type="entry name" value="HATPase_CckA-like"/>
    <property type="match status" value="1"/>
</dbReference>
<dbReference type="GO" id="GO:0000155">
    <property type="term" value="F:phosphorelay sensor kinase activity"/>
    <property type="evidence" value="ECO:0007669"/>
    <property type="project" value="InterPro"/>
</dbReference>
<evidence type="ECO:0000259" key="7">
    <source>
        <dbReference type="PROSITE" id="PS50110"/>
    </source>
</evidence>
<evidence type="ECO:0000313" key="9">
    <source>
        <dbReference type="Proteomes" id="UP000190460"/>
    </source>
</evidence>
<dbReference type="InterPro" id="IPR004358">
    <property type="entry name" value="Sig_transdc_His_kin-like_C"/>
</dbReference>
<dbReference type="Proteomes" id="UP000190460">
    <property type="component" value="Unassembled WGS sequence"/>
</dbReference>
<dbReference type="AlphaFoldDB" id="A0A1T4W3D1"/>
<keyword evidence="5" id="KW-0812">Transmembrane</keyword>
<feature type="domain" description="Response regulatory" evidence="7">
    <location>
        <begin position="509"/>
        <end position="625"/>
    </location>
</feature>
<reference evidence="8 9" key="1">
    <citation type="submission" date="2017-02" db="EMBL/GenBank/DDBJ databases">
        <authorList>
            <person name="Peterson S.W."/>
        </authorList>
    </citation>
    <scope>NUCLEOTIDE SEQUENCE [LARGE SCALE GENOMIC DNA]</scope>
    <source>
        <strain evidence="8 9">ATCC 49788</strain>
    </source>
</reference>
<evidence type="ECO:0000313" key="8">
    <source>
        <dbReference type="EMBL" id="SKA71707.1"/>
    </source>
</evidence>
<dbReference type="STRING" id="92487.SAMN02745130_00899"/>
<name>A0A1T4W3D1_9GAMM</name>
<dbReference type="Gene3D" id="3.40.50.2300">
    <property type="match status" value="1"/>
</dbReference>
<feature type="transmembrane region" description="Helical" evidence="5">
    <location>
        <begin position="12"/>
        <end position="31"/>
    </location>
</feature>
<feature type="transmembrane region" description="Helical" evidence="5">
    <location>
        <begin position="165"/>
        <end position="186"/>
    </location>
</feature>
<dbReference type="OrthoDB" id="9772100at2"/>
<feature type="modified residue" description="4-aspartylphosphate" evidence="4">
    <location>
        <position position="559"/>
    </location>
</feature>
<dbReference type="InterPro" id="IPR003661">
    <property type="entry name" value="HisK_dim/P_dom"/>
</dbReference>
<dbReference type="PANTHER" id="PTHR43065">
    <property type="entry name" value="SENSOR HISTIDINE KINASE"/>
    <property type="match status" value="1"/>
</dbReference>
<dbReference type="Pfam" id="PF00072">
    <property type="entry name" value="Response_reg"/>
    <property type="match status" value="1"/>
</dbReference>
<dbReference type="SUPFAM" id="SSF47384">
    <property type="entry name" value="Homodimeric domain of signal transducing histidine kinase"/>
    <property type="match status" value="1"/>
</dbReference>
<dbReference type="Pfam" id="PF00512">
    <property type="entry name" value="HisKA"/>
    <property type="match status" value="1"/>
</dbReference>
<gene>
    <name evidence="8" type="ORF">SAMN02745130_00899</name>
</gene>
<organism evidence="8 9">
    <name type="scientific">Thiothrix eikelboomii</name>
    <dbReference type="NCBI Taxonomy" id="92487"/>
    <lineage>
        <taxon>Bacteria</taxon>
        <taxon>Pseudomonadati</taxon>
        <taxon>Pseudomonadota</taxon>
        <taxon>Gammaproteobacteria</taxon>
        <taxon>Thiotrichales</taxon>
        <taxon>Thiotrichaceae</taxon>
        <taxon>Thiothrix</taxon>
    </lineage>
</organism>
<dbReference type="InterPro" id="IPR036097">
    <property type="entry name" value="HisK_dim/P_sf"/>
</dbReference>
<dbReference type="InterPro" id="IPR001789">
    <property type="entry name" value="Sig_transdc_resp-reg_receiver"/>
</dbReference>
<keyword evidence="8" id="KW-0808">Transferase</keyword>
<dbReference type="PANTHER" id="PTHR43065:SF49">
    <property type="entry name" value="HISTIDINE KINASE"/>
    <property type="match status" value="1"/>
</dbReference>
<dbReference type="PRINTS" id="PR00344">
    <property type="entry name" value="BCTRLSENSOR"/>
</dbReference>
<keyword evidence="8" id="KW-0418">Kinase</keyword>
<dbReference type="EMBL" id="FUYB01000003">
    <property type="protein sequence ID" value="SKA71707.1"/>
    <property type="molecule type" value="Genomic_DNA"/>
</dbReference>
<dbReference type="RefSeq" id="WP_078921388.1">
    <property type="nucleotide sequence ID" value="NZ_FUYB01000003.1"/>
</dbReference>
<dbReference type="SMART" id="SM00387">
    <property type="entry name" value="HATPase_c"/>
    <property type="match status" value="1"/>
</dbReference>
<accession>A0A1T4W3D1</accession>
<comment type="catalytic activity">
    <reaction evidence="1">
        <text>ATP + protein L-histidine = ADP + protein N-phospho-L-histidine.</text>
        <dbReference type="EC" id="2.7.13.3"/>
    </reaction>
</comment>
<dbReference type="Gene3D" id="1.10.287.130">
    <property type="match status" value="1"/>
</dbReference>
<evidence type="ECO:0000256" key="4">
    <source>
        <dbReference type="PROSITE-ProRule" id="PRU00169"/>
    </source>
</evidence>
<dbReference type="EC" id="2.7.13.3" evidence="2"/>
<protein>
    <recommendedName>
        <fullName evidence="2">histidine kinase</fullName>
        <ecNumber evidence="2">2.7.13.3</ecNumber>
    </recommendedName>
</protein>
<proteinExistence type="predicted"/>
<feature type="domain" description="Histidine kinase" evidence="6">
    <location>
        <begin position="264"/>
        <end position="486"/>
    </location>
</feature>
<evidence type="ECO:0000256" key="2">
    <source>
        <dbReference type="ARBA" id="ARBA00012438"/>
    </source>
</evidence>
<dbReference type="InterPro" id="IPR036890">
    <property type="entry name" value="HATPase_C_sf"/>
</dbReference>